<dbReference type="Pfam" id="PF16719">
    <property type="entry name" value="SAWADEE"/>
    <property type="match status" value="1"/>
</dbReference>
<name>A0A6J1B5Y0_9ROSI</name>
<dbReference type="InterPro" id="IPR039276">
    <property type="entry name" value="SHH1/2"/>
</dbReference>
<accession>A0A6J1B5Y0</accession>
<dbReference type="AlphaFoldDB" id="A0A6J1B5Y0"/>
<proteinExistence type="predicted"/>
<dbReference type="GeneID" id="110424369"/>
<protein>
    <submittedName>
        <fullName evidence="3">LOW QUALITY PROTEIN: protein SAWADEE HOMEODOMAIN HOMOLOG 1-like</fullName>
    </submittedName>
</protein>
<dbReference type="PANTHER" id="PTHR33827:SF2">
    <property type="entry name" value="PROTEIN SAWADEE HOMEODOMAIN HOMOLOG 1"/>
    <property type="match status" value="1"/>
</dbReference>
<dbReference type="Proteomes" id="UP000504621">
    <property type="component" value="Unplaced"/>
</dbReference>
<evidence type="ECO:0000313" key="2">
    <source>
        <dbReference type="Proteomes" id="UP000504621"/>
    </source>
</evidence>
<reference evidence="3" key="1">
    <citation type="submission" date="2025-08" db="UniProtKB">
        <authorList>
            <consortium name="RefSeq"/>
        </authorList>
    </citation>
    <scope>IDENTIFICATION</scope>
    <source>
        <tissue evidence="3">Leaf</tissue>
    </source>
</reference>
<dbReference type="Gene3D" id="2.40.50.40">
    <property type="match status" value="1"/>
</dbReference>
<dbReference type="GO" id="GO:0003682">
    <property type="term" value="F:chromatin binding"/>
    <property type="evidence" value="ECO:0007669"/>
    <property type="project" value="InterPro"/>
</dbReference>
<gene>
    <name evidence="3" type="primary">LOC110424369</name>
</gene>
<evidence type="ECO:0000259" key="1">
    <source>
        <dbReference type="Pfam" id="PF16719"/>
    </source>
</evidence>
<evidence type="ECO:0000313" key="3">
    <source>
        <dbReference type="RefSeq" id="XP_021294598.1"/>
    </source>
</evidence>
<dbReference type="InterPro" id="IPR032001">
    <property type="entry name" value="SAWADEE_dom"/>
</dbReference>
<feature type="domain" description="SAWADEE" evidence="1">
    <location>
        <begin position="149"/>
        <end position="276"/>
    </location>
</feature>
<organism evidence="2 3">
    <name type="scientific">Herrania umbratica</name>
    <dbReference type="NCBI Taxonomy" id="108875"/>
    <lineage>
        <taxon>Eukaryota</taxon>
        <taxon>Viridiplantae</taxon>
        <taxon>Streptophyta</taxon>
        <taxon>Embryophyta</taxon>
        <taxon>Tracheophyta</taxon>
        <taxon>Spermatophyta</taxon>
        <taxon>Magnoliopsida</taxon>
        <taxon>eudicotyledons</taxon>
        <taxon>Gunneridae</taxon>
        <taxon>Pentapetalae</taxon>
        <taxon>rosids</taxon>
        <taxon>malvids</taxon>
        <taxon>Malvales</taxon>
        <taxon>Malvaceae</taxon>
        <taxon>Byttnerioideae</taxon>
        <taxon>Herrania</taxon>
    </lineage>
</organism>
<dbReference type="PANTHER" id="PTHR33827">
    <property type="entry name" value="PROTEIN SAWADEE HOMEODOMAIN HOMOLOG 2"/>
    <property type="match status" value="1"/>
</dbReference>
<dbReference type="Gene3D" id="2.30.30.140">
    <property type="match status" value="1"/>
</dbReference>
<sequence length="281" mass="32817">MTLFTLLKPAKPKSKVTFKGNSASYVGKDFRFWSVMDDKDSWDSVSEFTLAEILEMENIYKEIGEETLNKEFCQELATNFSCSSNRMGKSAVTWQQVQIWFQEKQMETQSKQGPSPMALELFVDLSSVNSSKPSESLRRHKGKVEDLKELSFEARSSKDYAWYDVDSFLTYRVLSTGELEVRVRFSGFAKTEDEWVNVEKAVRERSIPLEPSECNMVKIGDLVLCYQDREHHQVYYDAHVVDIQRRVHDIRGCRCIFMVCYDHDYSKEKVPLQRLCCRPRQ</sequence>
<dbReference type="RefSeq" id="XP_021294598.1">
    <property type="nucleotide sequence ID" value="XM_021438923.1"/>
</dbReference>
<dbReference type="OrthoDB" id="1885884at2759"/>
<keyword evidence="2" id="KW-1185">Reference proteome</keyword>